<gene>
    <name evidence="1" type="ORF">SDC9_149694</name>
</gene>
<proteinExistence type="predicted"/>
<accession>A0A645EKD9</accession>
<evidence type="ECO:0000313" key="1">
    <source>
        <dbReference type="EMBL" id="MPN02478.1"/>
    </source>
</evidence>
<name>A0A645EKD9_9ZZZZ</name>
<organism evidence="1">
    <name type="scientific">bioreactor metagenome</name>
    <dbReference type="NCBI Taxonomy" id="1076179"/>
    <lineage>
        <taxon>unclassified sequences</taxon>
        <taxon>metagenomes</taxon>
        <taxon>ecological metagenomes</taxon>
    </lineage>
</organism>
<comment type="caution">
    <text evidence="1">The sequence shown here is derived from an EMBL/GenBank/DDBJ whole genome shotgun (WGS) entry which is preliminary data.</text>
</comment>
<dbReference type="AlphaFoldDB" id="A0A645EKD9"/>
<dbReference type="EMBL" id="VSSQ01048429">
    <property type="protein sequence ID" value="MPN02478.1"/>
    <property type="molecule type" value="Genomic_DNA"/>
</dbReference>
<sequence>MDGKPLKFHLESAGGFKLYSVGEDGNDDGGDVSRDPDSTRYGLWYRKDVVWPAPATAEVEAWRSNSVEE</sequence>
<reference evidence="1" key="1">
    <citation type="submission" date="2019-08" db="EMBL/GenBank/DDBJ databases">
        <authorList>
            <person name="Kucharzyk K."/>
            <person name="Murdoch R.W."/>
            <person name="Higgins S."/>
            <person name="Loffler F."/>
        </authorList>
    </citation>
    <scope>NUCLEOTIDE SEQUENCE</scope>
</reference>
<protein>
    <submittedName>
        <fullName evidence="1">Uncharacterized protein</fullName>
    </submittedName>
</protein>